<evidence type="ECO:0000256" key="5">
    <source>
        <dbReference type="ARBA" id="ARBA00023088"/>
    </source>
</evidence>
<evidence type="ECO:0000256" key="4">
    <source>
        <dbReference type="ARBA" id="ARBA00022729"/>
    </source>
</evidence>
<keyword evidence="2" id="KW-0134">Cell wall</keyword>
<evidence type="ECO:0000256" key="3">
    <source>
        <dbReference type="ARBA" id="ARBA00022525"/>
    </source>
</evidence>
<name>A0AAI8LLP0_ENTFC</name>
<gene>
    <name evidence="9" type="ORF">D9Z05_11150</name>
</gene>
<dbReference type="AlphaFoldDB" id="A0AAI8LLP0"/>
<keyword evidence="5" id="KW-0572">Peptidoglycan-anchor</keyword>
<proteinExistence type="predicted"/>
<accession>A0AAI8LLP0</accession>
<comment type="subcellular location">
    <subcellularLocation>
        <location evidence="1">Secreted</location>
        <location evidence="1">Cell wall</location>
        <topology evidence="1">Peptidoglycan-anchor</topology>
    </subcellularLocation>
</comment>
<keyword evidence="3" id="KW-0964">Secreted</keyword>
<protein>
    <recommendedName>
        <fullName evidence="11">Collagen-binding protein</fullName>
    </recommendedName>
</protein>
<keyword evidence="6" id="KW-0812">Transmembrane</keyword>
<keyword evidence="4" id="KW-0732">Signal</keyword>
<feature type="domain" description="Collagen binding" evidence="7">
    <location>
        <begin position="175"/>
        <end position="297"/>
    </location>
</feature>
<evidence type="ECO:0000256" key="6">
    <source>
        <dbReference type="SAM" id="Phobius"/>
    </source>
</evidence>
<feature type="domain" description="SDR-like Ig" evidence="8">
    <location>
        <begin position="48"/>
        <end position="136"/>
    </location>
</feature>
<sequence length="353" mass="39629">MKKCRNIILSMLFIITNITSLIPVHVYADAGRDISSNVTSLTVDPTNITDGGNIKVKFSFDEKKQDIQPGDYLWINWPSEGNIRGEGFQKEIPLMIENKNVGTLTVRKDSAQVVFNENIKNLDSVEGWGQFEIQARNVTDTGEENTGPFTVTSGNKTATVNVTKPASGSSSSVFYYKTGDMLPEDTKHIRWFLNINNNGTYVEQPVKISDEIQSGQRLDPSTFEINQIHLGEQKVYRGEEGIQQFLQDFPGATFDFSVNDNYIEITIPKNFVNLRKIMVSYKTIIENPEQTNFENHSEAWFKEFNKPAVDGESFNHTVKNISASGGVNGTVRGELKIFKYINGTEIGIPNVTF</sequence>
<dbReference type="SUPFAM" id="SSF49401">
    <property type="entry name" value="Bacterial adhesins"/>
    <property type="match status" value="2"/>
</dbReference>
<dbReference type="InterPro" id="IPR008966">
    <property type="entry name" value="Adhesion_dom_sf"/>
</dbReference>
<evidence type="ECO:0000259" key="8">
    <source>
        <dbReference type="Pfam" id="PF17961"/>
    </source>
</evidence>
<evidence type="ECO:0000313" key="10">
    <source>
        <dbReference type="Proteomes" id="UP000275747"/>
    </source>
</evidence>
<evidence type="ECO:0000256" key="2">
    <source>
        <dbReference type="ARBA" id="ARBA00022512"/>
    </source>
</evidence>
<feature type="transmembrane region" description="Helical" evidence="6">
    <location>
        <begin position="7"/>
        <end position="28"/>
    </location>
</feature>
<evidence type="ECO:0008006" key="11">
    <source>
        <dbReference type="Google" id="ProtNLM"/>
    </source>
</evidence>
<dbReference type="GO" id="GO:0007155">
    <property type="term" value="P:cell adhesion"/>
    <property type="evidence" value="ECO:0007669"/>
    <property type="project" value="InterPro"/>
</dbReference>
<keyword evidence="6" id="KW-0472">Membrane</keyword>
<evidence type="ECO:0000259" key="7">
    <source>
        <dbReference type="Pfam" id="PF05737"/>
    </source>
</evidence>
<organism evidence="9 10">
    <name type="scientific">Enterococcus faecium</name>
    <name type="common">Streptococcus faecium</name>
    <dbReference type="NCBI Taxonomy" id="1352"/>
    <lineage>
        <taxon>Bacteria</taxon>
        <taxon>Bacillati</taxon>
        <taxon>Bacillota</taxon>
        <taxon>Bacilli</taxon>
        <taxon>Lactobacillales</taxon>
        <taxon>Enterococcaceae</taxon>
        <taxon>Enterococcus</taxon>
    </lineage>
</organism>
<dbReference type="InterPro" id="IPR008456">
    <property type="entry name" value="Collagen-bd_dom"/>
</dbReference>
<dbReference type="Pfam" id="PF05737">
    <property type="entry name" value="Collagen_bind"/>
    <property type="match status" value="1"/>
</dbReference>
<dbReference type="InterPro" id="IPR041171">
    <property type="entry name" value="SDR_Ig"/>
</dbReference>
<dbReference type="Pfam" id="PF17961">
    <property type="entry name" value="Big_8"/>
    <property type="match status" value="1"/>
</dbReference>
<dbReference type="Proteomes" id="UP000275747">
    <property type="component" value="Chromosome"/>
</dbReference>
<reference evidence="9 10" key="1">
    <citation type="submission" date="2018-10" db="EMBL/GenBank/DDBJ databases">
        <title>Escaping from acidified nitrite in gastric host defense: Transcriptomic basis for resistance to free nitrous acid in Enterococcus faecalis.</title>
        <authorList>
            <person name="Yu Z."/>
            <person name="Shi D."/>
            <person name="Liu W."/>
            <person name="Meng F."/>
        </authorList>
    </citation>
    <scope>NUCLEOTIDE SEQUENCE [LARGE SCALE GENOMIC DNA]</scope>
    <source>
        <strain evidence="9 10">JE1</strain>
    </source>
</reference>
<dbReference type="EMBL" id="CP033041">
    <property type="protein sequence ID" value="AYM73771.1"/>
    <property type="molecule type" value="Genomic_DNA"/>
</dbReference>
<dbReference type="Gene3D" id="2.60.40.1280">
    <property type="match status" value="1"/>
</dbReference>
<evidence type="ECO:0000313" key="9">
    <source>
        <dbReference type="EMBL" id="AYM73771.1"/>
    </source>
</evidence>
<evidence type="ECO:0000256" key="1">
    <source>
        <dbReference type="ARBA" id="ARBA00004168"/>
    </source>
</evidence>
<dbReference type="Gene3D" id="2.60.40.740">
    <property type="match status" value="1"/>
</dbReference>
<dbReference type="GO" id="GO:0005518">
    <property type="term" value="F:collagen binding"/>
    <property type="evidence" value="ECO:0007669"/>
    <property type="project" value="InterPro"/>
</dbReference>
<keyword evidence="6" id="KW-1133">Transmembrane helix</keyword>
<dbReference type="InterPro" id="IPR011252">
    <property type="entry name" value="Fibrogen-bd_dom1"/>
</dbReference>